<accession>A0ABW2FKE0</accession>
<gene>
    <name evidence="1" type="ORF">ACFQMJ_28320</name>
</gene>
<evidence type="ECO:0000313" key="1">
    <source>
        <dbReference type="EMBL" id="MFC7152459.1"/>
    </source>
</evidence>
<keyword evidence="2" id="KW-1185">Reference proteome</keyword>
<organism evidence="1 2">
    <name type="scientific">Cohnella cellulosilytica</name>
    <dbReference type="NCBI Taxonomy" id="986710"/>
    <lineage>
        <taxon>Bacteria</taxon>
        <taxon>Bacillati</taxon>
        <taxon>Bacillota</taxon>
        <taxon>Bacilli</taxon>
        <taxon>Bacillales</taxon>
        <taxon>Paenibacillaceae</taxon>
        <taxon>Cohnella</taxon>
    </lineage>
</organism>
<protein>
    <submittedName>
        <fullName evidence="1">Uncharacterized protein</fullName>
    </submittedName>
</protein>
<dbReference type="EMBL" id="JBHTAI010000023">
    <property type="protein sequence ID" value="MFC7152459.1"/>
    <property type="molecule type" value="Genomic_DNA"/>
</dbReference>
<reference evidence="2" key="1">
    <citation type="journal article" date="2019" name="Int. J. Syst. Evol. Microbiol.">
        <title>The Global Catalogue of Microorganisms (GCM) 10K type strain sequencing project: providing services to taxonomists for standard genome sequencing and annotation.</title>
        <authorList>
            <consortium name="The Broad Institute Genomics Platform"/>
            <consortium name="The Broad Institute Genome Sequencing Center for Infectious Disease"/>
            <person name="Wu L."/>
            <person name="Ma J."/>
        </authorList>
    </citation>
    <scope>NUCLEOTIDE SEQUENCE [LARGE SCALE GENOMIC DNA]</scope>
    <source>
        <strain evidence="2">KCTC 12907</strain>
    </source>
</reference>
<dbReference type="RefSeq" id="WP_378044125.1">
    <property type="nucleotide sequence ID" value="NZ_JBHMDN010000002.1"/>
</dbReference>
<name>A0ABW2FKE0_9BACL</name>
<dbReference type="Proteomes" id="UP001596378">
    <property type="component" value="Unassembled WGS sequence"/>
</dbReference>
<sequence>MKIELLPIDLERIENIKKLLESEASTEMIVTCALIVWEKKILKERSP</sequence>
<evidence type="ECO:0000313" key="2">
    <source>
        <dbReference type="Proteomes" id="UP001596378"/>
    </source>
</evidence>
<proteinExistence type="predicted"/>
<comment type="caution">
    <text evidence="1">The sequence shown here is derived from an EMBL/GenBank/DDBJ whole genome shotgun (WGS) entry which is preliminary data.</text>
</comment>